<feature type="compositionally biased region" description="Gly residues" evidence="1">
    <location>
        <begin position="10"/>
        <end position="26"/>
    </location>
</feature>
<feature type="region of interest" description="Disordered" evidence="1">
    <location>
        <begin position="213"/>
        <end position="233"/>
    </location>
</feature>
<keyword evidence="2" id="KW-1133">Transmembrane helix</keyword>
<reference evidence="4" key="1">
    <citation type="journal article" date="2019" name="Int. J. Syst. Evol. Microbiol.">
        <title>The Global Catalogue of Microorganisms (GCM) 10K type strain sequencing project: providing services to taxonomists for standard genome sequencing and annotation.</title>
        <authorList>
            <consortium name="The Broad Institute Genomics Platform"/>
            <consortium name="The Broad Institute Genome Sequencing Center for Infectious Disease"/>
            <person name="Wu L."/>
            <person name="Ma J."/>
        </authorList>
    </citation>
    <scope>NUCLEOTIDE SEQUENCE [LARGE SCALE GENOMIC DNA]</scope>
    <source>
        <strain evidence="4">CGMCC 4.1469</strain>
    </source>
</reference>
<comment type="caution">
    <text evidence="3">The sequence shown here is derived from an EMBL/GenBank/DDBJ whole genome shotgun (WGS) entry which is preliminary data.</text>
</comment>
<accession>A0ABW1F6X8</accession>
<feature type="transmembrane region" description="Helical" evidence="2">
    <location>
        <begin position="50"/>
        <end position="68"/>
    </location>
</feature>
<gene>
    <name evidence="3" type="ORF">ACFP0N_32320</name>
</gene>
<feature type="transmembrane region" description="Helical" evidence="2">
    <location>
        <begin position="113"/>
        <end position="133"/>
    </location>
</feature>
<organism evidence="3 4">
    <name type="scientific">Kitasatospora aburaviensis</name>
    <dbReference type="NCBI Taxonomy" id="67265"/>
    <lineage>
        <taxon>Bacteria</taxon>
        <taxon>Bacillati</taxon>
        <taxon>Actinomycetota</taxon>
        <taxon>Actinomycetes</taxon>
        <taxon>Kitasatosporales</taxon>
        <taxon>Streptomycetaceae</taxon>
        <taxon>Kitasatospora</taxon>
    </lineage>
</organism>
<keyword evidence="2" id="KW-0472">Membrane</keyword>
<keyword evidence="4" id="KW-1185">Reference proteome</keyword>
<dbReference type="Proteomes" id="UP001596067">
    <property type="component" value="Unassembled WGS sequence"/>
</dbReference>
<evidence type="ECO:0000256" key="2">
    <source>
        <dbReference type="SAM" id="Phobius"/>
    </source>
</evidence>
<proteinExistence type="predicted"/>
<keyword evidence="2" id="KW-0812">Transmembrane</keyword>
<dbReference type="RefSeq" id="WP_313766666.1">
    <property type="nucleotide sequence ID" value="NZ_BAAAVH010000119.1"/>
</dbReference>
<sequence length="233" mass="24267">MTTDASHTGGSSGSGRTGADGGPGGRGAHRSGADASGADTGAVLRRVRRWLWLFVVCLVLSGLTAFPLETETRWVTELVTGPAAPLADHVPALVRWLEHARDAIADTNARYPFLAYGTDWLAFAHLVIAAAFWRPVKDPLRNIWVIRWAVLACAGVIPLALVCGPLRGIPLYWRFIDMSFGIVGVVPLLIVLRALRPLERHAAAGGAGGVGAGPGSGGANPGRDGAGTLRAAG</sequence>
<evidence type="ECO:0000313" key="3">
    <source>
        <dbReference type="EMBL" id="MFC5889662.1"/>
    </source>
</evidence>
<feature type="region of interest" description="Disordered" evidence="1">
    <location>
        <begin position="1"/>
        <end position="37"/>
    </location>
</feature>
<feature type="transmembrane region" description="Helical" evidence="2">
    <location>
        <begin position="145"/>
        <end position="167"/>
    </location>
</feature>
<evidence type="ECO:0000256" key="1">
    <source>
        <dbReference type="SAM" id="MobiDB-lite"/>
    </source>
</evidence>
<name>A0ABW1F6X8_9ACTN</name>
<protein>
    <submittedName>
        <fullName evidence="3">Uncharacterized protein</fullName>
    </submittedName>
</protein>
<feature type="transmembrane region" description="Helical" evidence="2">
    <location>
        <begin position="173"/>
        <end position="192"/>
    </location>
</feature>
<dbReference type="EMBL" id="JBHSOD010000061">
    <property type="protein sequence ID" value="MFC5889662.1"/>
    <property type="molecule type" value="Genomic_DNA"/>
</dbReference>
<evidence type="ECO:0000313" key="4">
    <source>
        <dbReference type="Proteomes" id="UP001596067"/>
    </source>
</evidence>